<evidence type="ECO:0000313" key="2">
    <source>
        <dbReference type="EMBL" id="VDK76765.1"/>
    </source>
</evidence>
<dbReference type="Proteomes" id="UP000271889">
    <property type="component" value="Unassembled WGS sequence"/>
</dbReference>
<dbReference type="Gene3D" id="3.90.190.10">
    <property type="entry name" value="Protein tyrosine phosphatase superfamily"/>
    <property type="match status" value="1"/>
</dbReference>
<evidence type="ECO:0000313" key="3">
    <source>
        <dbReference type="Proteomes" id="UP000271889"/>
    </source>
</evidence>
<name>A0A3P6T7L6_CYLGO</name>
<gene>
    <name evidence="2" type="ORF">CGOC_LOCUS7281</name>
</gene>
<dbReference type="PANTHER" id="PTHR19134:SF531">
    <property type="entry name" value="TYROSINE-PROTEIN PHOSPHATASE LAR"/>
    <property type="match status" value="1"/>
</dbReference>
<dbReference type="InterPro" id="IPR050348">
    <property type="entry name" value="Protein-Tyr_Phosphatase"/>
</dbReference>
<sequence>MNNNAGFQQVNFLHLQAEDFSQKLDFQEFESIETGQQFTWENSSAEMNKHKNRYANVVAYDHSRVVLSSLDGIPGTDYINANYIDGYDKPKAYIATQGPLPETFGDFWRMVWEEGSSTIVMLTNLEERSRVKCDQYWPSRGSSTYGEIEVSLSFNFKDDRTSLGTALLDRFGL</sequence>
<dbReference type="AlphaFoldDB" id="A0A3P6T7L6"/>
<dbReference type="InterPro" id="IPR029021">
    <property type="entry name" value="Prot-tyrosine_phosphatase-like"/>
</dbReference>
<dbReference type="EMBL" id="UYRV01025078">
    <property type="protein sequence ID" value="VDK76765.1"/>
    <property type="molecule type" value="Genomic_DNA"/>
</dbReference>
<dbReference type="PROSITE" id="PS50055">
    <property type="entry name" value="TYR_PHOSPHATASE_PTP"/>
    <property type="match status" value="1"/>
</dbReference>
<protein>
    <recommendedName>
        <fullName evidence="1">Tyrosine-protein phosphatase domain-containing protein</fullName>
    </recommendedName>
</protein>
<feature type="domain" description="Tyrosine-protein phosphatase" evidence="1">
    <location>
        <begin position="25"/>
        <end position="152"/>
    </location>
</feature>
<dbReference type="PRINTS" id="PR00700">
    <property type="entry name" value="PRTYPHPHTASE"/>
</dbReference>
<dbReference type="PANTHER" id="PTHR19134">
    <property type="entry name" value="RECEPTOR-TYPE TYROSINE-PROTEIN PHOSPHATASE"/>
    <property type="match status" value="1"/>
</dbReference>
<dbReference type="SUPFAM" id="SSF52799">
    <property type="entry name" value="(Phosphotyrosine protein) phosphatases II"/>
    <property type="match status" value="1"/>
</dbReference>
<dbReference type="GO" id="GO:0004725">
    <property type="term" value="F:protein tyrosine phosphatase activity"/>
    <property type="evidence" value="ECO:0007669"/>
    <property type="project" value="InterPro"/>
</dbReference>
<proteinExistence type="predicted"/>
<dbReference type="OrthoDB" id="10253954at2759"/>
<dbReference type="Pfam" id="PF00102">
    <property type="entry name" value="Y_phosphatase"/>
    <property type="match status" value="1"/>
</dbReference>
<evidence type="ECO:0000259" key="1">
    <source>
        <dbReference type="PROSITE" id="PS50055"/>
    </source>
</evidence>
<reference evidence="2 3" key="1">
    <citation type="submission" date="2018-11" db="EMBL/GenBank/DDBJ databases">
        <authorList>
            <consortium name="Pathogen Informatics"/>
        </authorList>
    </citation>
    <scope>NUCLEOTIDE SEQUENCE [LARGE SCALE GENOMIC DNA]</scope>
</reference>
<dbReference type="SMART" id="SM00194">
    <property type="entry name" value="PTPc"/>
    <property type="match status" value="1"/>
</dbReference>
<dbReference type="InterPro" id="IPR000242">
    <property type="entry name" value="PTP_cat"/>
</dbReference>
<keyword evidence="3" id="KW-1185">Reference proteome</keyword>
<accession>A0A3P6T7L6</accession>
<organism evidence="2 3">
    <name type="scientific">Cylicostephanus goldi</name>
    <name type="common">Nematode worm</name>
    <dbReference type="NCBI Taxonomy" id="71465"/>
    <lineage>
        <taxon>Eukaryota</taxon>
        <taxon>Metazoa</taxon>
        <taxon>Ecdysozoa</taxon>
        <taxon>Nematoda</taxon>
        <taxon>Chromadorea</taxon>
        <taxon>Rhabditida</taxon>
        <taxon>Rhabditina</taxon>
        <taxon>Rhabditomorpha</taxon>
        <taxon>Strongyloidea</taxon>
        <taxon>Strongylidae</taxon>
        <taxon>Cylicostephanus</taxon>
    </lineage>
</organism>